<dbReference type="Proteomes" id="UP000534783">
    <property type="component" value="Unassembled WGS sequence"/>
</dbReference>
<feature type="domain" description="Methyltransferase type 11" evidence="1">
    <location>
        <begin position="41"/>
        <end position="128"/>
    </location>
</feature>
<proteinExistence type="predicted"/>
<comment type="caution">
    <text evidence="2">The sequence shown here is derived from an EMBL/GenBank/DDBJ whole genome shotgun (WGS) entry which is preliminary data.</text>
</comment>
<dbReference type="PANTHER" id="PTHR45180">
    <property type="entry name" value="OS01G0307686 PROTEIN"/>
    <property type="match status" value="1"/>
</dbReference>
<keyword evidence="3" id="KW-1185">Reference proteome</keyword>
<name>A0A7X6ID97_9BACT</name>
<dbReference type="GO" id="GO:0008757">
    <property type="term" value="F:S-adenosylmethionine-dependent methyltransferase activity"/>
    <property type="evidence" value="ECO:0007669"/>
    <property type="project" value="InterPro"/>
</dbReference>
<dbReference type="RefSeq" id="WP_168063654.1">
    <property type="nucleotide sequence ID" value="NZ_VTOW01000010.1"/>
</dbReference>
<evidence type="ECO:0000313" key="3">
    <source>
        <dbReference type="Proteomes" id="UP000534783"/>
    </source>
</evidence>
<protein>
    <submittedName>
        <fullName evidence="2">Class I SAM-dependent methyltransferase</fullName>
    </submittedName>
</protein>
<gene>
    <name evidence="2" type="ORF">MNODULE_23330</name>
</gene>
<evidence type="ECO:0000259" key="1">
    <source>
        <dbReference type="Pfam" id="PF08241"/>
    </source>
</evidence>
<dbReference type="InterPro" id="IPR013216">
    <property type="entry name" value="Methyltransf_11"/>
</dbReference>
<sequence length="251" mass="27976">MSFKDHFSETAAGYARFRPRYPETLFDFLAGAAPRRARAWDCATGSGQAAIGLAKHFERVIATDASAGQIAHALPSPRVDYRVAPAEKSGLETASIDLVTVAQALHWFDIPAFFQEVKRVLIPGGLLAVWCYQLFTIDPAIDRIVRRFYAETLGPYWPPERKMIEEGYRSIPFPFSELQTPSFGIESSVTLGQLGGYLRTWSATRRYLAERGDDPVANLLSSLAEVWGDPGTPRQMRSPLRLRVGRKEGPE</sequence>
<dbReference type="AlphaFoldDB" id="A0A7X6ID97"/>
<organism evidence="2 3">
    <name type="scientific">Candidatus Manganitrophus noduliformans</name>
    <dbReference type="NCBI Taxonomy" id="2606439"/>
    <lineage>
        <taxon>Bacteria</taxon>
        <taxon>Pseudomonadati</taxon>
        <taxon>Nitrospirota</taxon>
        <taxon>Nitrospiria</taxon>
        <taxon>Candidatus Troglogloeales</taxon>
        <taxon>Candidatus Manganitrophaceae</taxon>
        <taxon>Candidatus Manganitrophus</taxon>
    </lineage>
</organism>
<accession>A0A7X6ID97</accession>
<dbReference type="CDD" id="cd02440">
    <property type="entry name" value="AdoMet_MTases"/>
    <property type="match status" value="1"/>
</dbReference>
<dbReference type="Gene3D" id="3.40.50.150">
    <property type="entry name" value="Vaccinia Virus protein VP39"/>
    <property type="match status" value="1"/>
</dbReference>
<keyword evidence="2" id="KW-0808">Transferase</keyword>
<dbReference type="PANTHER" id="PTHR45180:SF1">
    <property type="entry name" value="OS01G0307686 PROTEIN"/>
    <property type="match status" value="1"/>
</dbReference>
<dbReference type="EMBL" id="VTOW01000010">
    <property type="protein sequence ID" value="NKE73691.1"/>
    <property type="molecule type" value="Genomic_DNA"/>
</dbReference>
<keyword evidence="2" id="KW-0489">Methyltransferase</keyword>
<reference evidence="2 3" key="1">
    <citation type="journal article" date="2020" name="Nature">
        <title>Bacterial chemolithoautotrophy via manganese oxidation.</title>
        <authorList>
            <person name="Yu H."/>
            <person name="Leadbetter J.R."/>
        </authorList>
    </citation>
    <scope>NUCLEOTIDE SEQUENCE [LARGE SCALE GENOMIC DNA]</scope>
    <source>
        <strain evidence="2 3">Mn-1</strain>
    </source>
</reference>
<dbReference type="Pfam" id="PF08241">
    <property type="entry name" value="Methyltransf_11"/>
    <property type="match status" value="1"/>
</dbReference>
<evidence type="ECO:0000313" key="2">
    <source>
        <dbReference type="EMBL" id="NKE73691.1"/>
    </source>
</evidence>
<dbReference type="SUPFAM" id="SSF53335">
    <property type="entry name" value="S-adenosyl-L-methionine-dependent methyltransferases"/>
    <property type="match status" value="1"/>
</dbReference>
<dbReference type="GO" id="GO:0032259">
    <property type="term" value="P:methylation"/>
    <property type="evidence" value="ECO:0007669"/>
    <property type="project" value="UniProtKB-KW"/>
</dbReference>
<dbReference type="InterPro" id="IPR029063">
    <property type="entry name" value="SAM-dependent_MTases_sf"/>
</dbReference>